<keyword evidence="1" id="KW-0472">Membrane</keyword>
<keyword evidence="1" id="KW-1133">Transmembrane helix</keyword>
<evidence type="ECO:0000313" key="2">
    <source>
        <dbReference type="EMBL" id="QCT72197.1"/>
    </source>
</evidence>
<feature type="transmembrane region" description="Helical" evidence="1">
    <location>
        <begin position="52"/>
        <end position="76"/>
    </location>
</feature>
<organism evidence="2 3">
    <name type="scientific">Eubacterium maltosivorans</name>
    <dbReference type="NCBI Taxonomy" id="2041044"/>
    <lineage>
        <taxon>Bacteria</taxon>
        <taxon>Bacillati</taxon>
        <taxon>Bacillota</taxon>
        <taxon>Clostridia</taxon>
        <taxon>Eubacteriales</taxon>
        <taxon>Eubacteriaceae</taxon>
        <taxon>Eubacterium</taxon>
    </lineage>
</organism>
<gene>
    <name evidence="2" type="ORF">CPZ25_012980</name>
</gene>
<dbReference type="Proteomes" id="UP000218387">
    <property type="component" value="Chromosome"/>
</dbReference>
<dbReference type="EMBL" id="CP029487">
    <property type="protein sequence ID" value="QCT72197.1"/>
    <property type="molecule type" value="Genomic_DNA"/>
</dbReference>
<dbReference type="RefSeq" id="WP_096918781.1">
    <property type="nucleotide sequence ID" value="NZ_CP029487.1"/>
</dbReference>
<dbReference type="AlphaFoldDB" id="A0A4P9C9G1"/>
<protein>
    <submittedName>
        <fullName evidence="2">Uncharacterized protein</fullName>
    </submittedName>
</protein>
<reference evidence="2 3" key="1">
    <citation type="submission" date="2018-05" db="EMBL/GenBank/DDBJ databases">
        <title>Genome comparison of Eubacterium sp.</title>
        <authorList>
            <person name="Feng Y."/>
            <person name="Sanchez-Andrea I."/>
            <person name="Stams A.J.M."/>
            <person name="De Vos W.M."/>
        </authorList>
    </citation>
    <scope>NUCLEOTIDE SEQUENCE [LARGE SCALE GENOMIC DNA]</scope>
    <source>
        <strain evidence="2 3">YI</strain>
    </source>
</reference>
<sequence>MAVKAREEVRSREFSAVGMILIGLFVVAYVFIYNRSISQMDDYALKTGIGIAALIVMIVVFVVILRFITTGFFMLLTHQSLNIERKIFFWRKEVADIPVKAMFDVIPEEAFKGINGKVKNYTVARIENKAKYVVLYREGDRVCGAKIQCSSKFHKALKSVVSQNKNAPKA</sequence>
<feature type="transmembrane region" description="Helical" evidence="1">
    <location>
        <begin position="14"/>
        <end position="32"/>
    </location>
</feature>
<name>A0A4P9C9G1_EUBML</name>
<keyword evidence="1" id="KW-0812">Transmembrane</keyword>
<dbReference type="KEGG" id="emt:CPZ25_012980"/>
<evidence type="ECO:0000313" key="3">
    <source>
        <dbReference type="Proteomes" id="UP000218387"/>
    </source>
</evidence>
<proteinExistence type="predicted"/>
<evidence type="ECO:0000256" key="1">
    <source>
        <dbReference type="SAM" id="Phobius"/>
    </source>
</evidence>
<keyword evidence="3" id="KW-1185">Reference proteome</keyword>
<accession>A0A4P9C9G1</accession>